<dbReference type="PANTHER" id="PTHR32191">
    <property type="entry name" value="TETRASPANIN-8-RELATED"/>
    <property type="match status" value="1"/>
</dbReference>
<dbReference type="Proteomes" id="UP001443914">
    <property type="component" value="Unassembled WGS sequence"/>
</dbReference>
<protein>
    <recommendedName>
        <fullName evidence="9">Tetraspanin-2</fullName>
    </recommendedName>
</protein>
<dbReference type="InterPro" id="IPR044991">
    <property type="entry name" value="TET_plant"/>
</dbReference>
<keyword evidence="3 6" id="KW-0812">Transmembrane</keyword>
<evidence type="ECO:0000256" key="5">
    <source>
        <dbReference type="ARBA" id="ARBA00023136"/>
    </source>
</evidence>
<evidence type="ECO:0008006" key="9">
    <source>
        <dbReference type="Google" id="ProtNLM"/>
    </source>
</evidence>
<reference evidence="7" key="1">
    <citation type="submission" date="2024-03" db="EMBL/GenBank/DDBJ databases">
        <title>WGS assembly of Saponaria officinalis var. Norfolk2.</title>
        <authorList>
            <person name="Jenkins J."/>
            <person name="Shu S."/>
            <person name="Grimwood J."/>
            <person name="Barry K."/>
            <person name="Goodstein D."/>
            <person name="Schmutz J."/>
            <person name="Leebens-Mack J."/>
            <person name="Osbourn A."/>
        </authorList>
    </citation>
    <scope>NUCLEOTIDE SEQUENCE [LARGE SCALE GENOMIC DNA]</scope>
    <source>
        <strain evidence="7">JIC</strain>
    </source>
</reference>
<comment type="similarity">
    <text evidence="2">Belongs to the tetraspanin (TM4SF) family.</text>
</comment>
<evidence type="ECO:0000256" key="1">
    <source>
        <dbReference type="ARBA" id="ARBA00004141"/>
    </source>
</evidence>
<dbReference type="Pfam" id="PF00335">
    <property type="entry name" value="Tetraspanin"/>
    <property type="match status" value="1"/>
</dbReference>
<evidence type="ECO:0000256" key="2">
    <source>
        <dbReference type="ARBA" id="ARBA00006840"/>
    </source>
</evidence>
<sequence>MGLSNNITAILNFIALLCSIPIVASGLWLASKPDNECVHLFRWPVVVLGFFILVISLIGFVGAYWYKEGLLGLYLCCMAILITLLLIVLIFAFVVTRPDGSYWVPGRGYKEYRLDGFSSWLRGHVASDDYWPKIRNCLIDSNFCAKVNDNGQFVSSHMSPLQSGCCKPPTACGYQYVSPTMWINPTNPSADPDCSLWSSDPSMLCYGCSSCRAGLLGNLRNEWRKVNVILIVTVVVLIVVYVIACSAFRNAQTEDLFRKYKEGWT</sequence>
<organism evidence="7 8">
    <name type="scientific">Saponaria officinalis</name>
    <name type="common">Common soapwort</name>
    <name type="synonym">Lychnis saponaria</name>
    <dbReference type="NCBI Taxonomy" id="3572"/>
    <lineage>
        <taxon>Eukaryota</taxon>
        <taxon>Viridiplantae</taxon>
        <taxon>Streptophyta</taxon>
        <taxon>Embryophyta</taxon>
        <taxon>Tracheophyta</taxon>
        <taxon>Spermatophyta</taxon>
        <taxon>Magnoliopsida</taxon>
        <taxon>eudicotyledons</taxon>
        <taxon>Gunneridae</taxon>
        <taxon>Pentapetalae</taxon>
        <taxon>Caryophyllales</taxon>
        <taxon>Caryophyllaceae</taxon>
        <taxon>Caryophylleae</taxon>
        <taxon>Saponaria</taxon>
    </lineage>
</organism>
<keyword evidence="4 6" id="KW-1133">Transmembrane helix</keyword>
<evidence type="ECO:0000256" key="3">
    <source>
        <dbReference type="ARBA" id="ARBA00022692"/>
    </source>
</evidence>
<name>A0AAW1GUU6_SAPOF</name>
<evidence type="ECO:0000313" key="8">
    <source>
        <dbReference type="Proteomes" id="UP001443914"/>
    </source>
</evidence>
<evidence type="ECO:0000313" key="7">
    <source>
        <dbReference type="EMBL" id="KAK9666833.1"/>
    </source>
</evidence>
<dbReference type="EMBL" id="JBDFQZ010000014">
    <property type="protein sequence ID" value="KAK9666833.1"/>
    <property type="molecule type" value="Genomic_DNA"/>
</dbReference>
<comment type="caution">
    <text evidence="7">The sequence shown here is derived from an EMBL/GenBank/DDBJ whole genome shotgun (WGS) entry which is preliminary data.</text>
</comment>
<keyword evidence="5 6" id="KW-0472">Membrane</keyword>
<proteinExistence type="inferred from homology"/>
<dbReference type="GO" id="GO:0016020">
    <property type="term" value="C:membrane"/>
    <property type="evidence" value="ECO:0007669"/>
    <property type="project" value="UniProtKB-SubCell"/>
</dbReference>
<evidence type="ECO:0000256" key="4">
    <source>
        <dbReference type="ARBA" id="ARBA00022989"/>
    </source>
</evidence>
<feature type="transmembrane region" description="Helical" evidence="6">
    <location>
        <begin position="41"/>
        <end position="66"/>
    </location>
</feature>
<gene>
    <name evidence="7" type="ORF">RND81_14G214600</name>
</gene>
<dbReference type="InterPro" id="IPR018499">
    <property type="entry name" value="Tetraspanin/Peripherin"/>
</dbReference>
<feature type="transmembrane region" description="Helical" evidence="6">
    <location>
        <begin position="72"/>
        <end position="95"/>
    </location>
</feature>
<dbReference type="PRINTS" id="PR00259">
    <property type="entry name" value="TMFOUR"/>
</dbReference>
<keyword evidence="8" id="KW-1185">Reference proteome</keyword>
<feature type="transmembrane region" description="Helical" evidence="6">
    <location>
        <begin position="228"/>
        <end position="249"/>
    </location>
</feature>
<comment type="subcellular location">
    <subcellularLocation>
        <location evidence="1">Membrane</location>
        <topology evidence="1">Multi-pass membrane protein</topology>
    </subcellularLocation>
</comment>
<dbReference type="GO" id="GO:0009734">
    <property type="term" value="P:auxin-activated signaling pathway"/>
    <property type="evidence" value="ECO:0007669"/>
    <property type="project" value="InterPro"/>
</dbReference>
<evidence type="ECO:0000256" key="6">
    <source>
        <dbReference type="SAM" id="Phobius"/>
    </source>
</evidence>
<feature type="transmembrane region" description="Helical" evidence="6">
    <location>
        <begin position="6"/>
        <end position="29"/>
    </location>
</feature>
<dbReference type="AlphaFoldDB" id="A0AAW1GUU6"/>
<accession>A0AAW1GUU6</accession>